<dbReference type="Proteomes" id="UP000014400">
    <property type="component" value="Unassembled WGS sequence"/>
</dbReference>
<dbReference type="STRING" id="1203554.HMPREF1476_01135"/>
<dbReference type="InterPro" id="IPR010262">
    <property type="entry name" value="Arylsulfotransferase_bact"/>
</dbReference>
<proteinExistence type="predicted"/>
<dbReference type="PANTHER" id="PTHR35340">
    <property type="entry name" value="PQQ ENZYME REPEAT PROTEIN-RELATED"/>
    <property type="match status" value="1"/>
</dbReference>
<sequence length="608" mass="68040">MNIKAKITPVALAIALAAGFGLPAAVQASGGGSGPAVTYVAPGQIGEIVVNPYKIAPLTAVIKNGGYQLKDATVRVVPKQGGQEISYKVTDTLLRTHAGIPVFGLYPDYNNTVEVSYTIVDQGQERRVEKEQYRIYAPAVYTPVNGSMAQHHNMFETEVVKVDPEFKDRLYLINNFLSTAPKQARVVWNNPTGGALEWNYYPQNAIIDTTGEVRWYMFVDPIYDPETIYHSGIMMGFHMNQDGFLTFGYGQRYAKYDLMGREVFNRRLPTGYADFSHALDPAQNGHLFLRVSSSDYRRPDGKRVHTVRDVIAEVDQNGNVVDDFRLFEILDPYRDVVIKTLDQGAVCLNIDASQAGKTLSAEELAAMDKNDTFGDIPGVGPGRNWAHVNSVDYDPTDDSIIISSRHQSAVVKIGRDKKVKWILATPTGWKEDLAKKVLTPVDKDGKPLKCENNRCEGGFDWTWTQHTGWRIDSKSDEHVIYLSVFDNGDGRALEQPPLPDMKYSRGVIYKIDQDKMTVQQIWEYGKERGHDWYSPVTSLVEYENDKDSVFVYSATASLDLSKFNTEAPNPCINEFHWGSVEPSVEIRIKSSLGYQAMPISVERAFSGK</sequence>
<feature type="signal peptide" evidence="1">
    <location>
        <begin position="1"/>
        <end position="28"/>
    </location>
</feature>
<evidence type="ECO:0000259" key="2">
    <source>
        <dbReference type="Pfam" id="PF17425"/>
    </source>
</evidence>
<keyword evidence="1" id="KW-0732">Signal</keyword>
<dbReference type="eggNOG" id="ENOG502ZAQ1">
    <property type="taxonomic scope" value="Bacteria"/>
</dbReference>
<reference evidence="3 4" key="1">
    <citation type="submission" date="2013-04" db="EMBL/GenBank/DDBJ databases">
        <title>The Genome Sequence of Sutterella wadsworthensis HGA0223.</title>
        <authorList>
            <consortium name="The Broad Institute Genomics Platform"/>
            <person name="Earl A."/>
            <person name="Ward D."/>
            <person name="Feldgarden M."/>
            <person name="Gevers D."/>
            <person name="Schmidt T.M."/>
            <person name="Dover J."/>
            <person name="Dai D."/>
            <person name="Walker B."/>
            <person name="Young S."/>
            <person name="Zeng Q."/>
            <person name="Gargeya S."/>
            <person name="Fitzgerald M."/>
            <person name="Haas B."/>
            <person name="Abouelleil A."/>
            <person name="Allen A.W."/>
            <person name="Alvarado L."/>
            <person name="Arachchi H.M."/>
            <person name="Berlin A.M."/>
            <person name="Chapman S.B."/>
            <person name="Gainer-Dewar J."/>
            <person name="Goldberg J."/>
            <person name="Griggs A."/>
            <person name="Gujja S."/>
            <person name="Hansen M."/>
            <person name="Howarth C."/>
            <person name="Imamovic A."/>
            <person name="Ireland A."/>
            <person name="Larimer J."/>
            <person name="McCowan C."/>
            <person name="Murphy C."/>
            <person name="Pearson M."/>
            <person name="Poon T.W."/>
            <person name="Priest M."/>
            <person name="Roberts A."/>
            <person name="Saif S."/>
            <person name="Shea T."/>
            <person name="Sisk P."/>
            <person name="Sykes S."/>
            <person name="Wortman J."/>
            <person name="Nusbaum C."/>
            <person name="Birren B."/>
        </authorList>
    </citation>
    <scope>NUCLEOTIDE SEQUENCE [LARGE SCALE GENOMIC DNA]</scope>
    <source>
        <strain evidence="3 4">HGA0223</strain>
    </source>
</reference>
<gene>
    <name evidence="3" type="ORF">HMPREF1476_01135</name>
</gene>
<feature type="chain" id="PRO_5004506232" description="Arylsulfotransferase N-terminal domain-containing protein" evidence="1">
    <location>
        <begin position="29"/>
        <end position="608"/>
    </location>
</feature>
<evidence type="ECO:0000256" key="1">
    <source>
        <dbReference type="SAM" id="SignalP"/>
    </source>
</evidence>
<keyword evidence="4" id="KW-1185">Reference proteome</keyword>
<dbReference type="Pfam" id="PF05935">
    <property type="entry name" value="Arylsulfotrans"/>
    <property type="match status" value="1"/>
</dbReference>
<dbReference type="EMBL" id="ATCF01000016">
    <property type="protein sequence ID" value="EPD99456.1"/>
    <property type="molecule type" value="Genomic_DNA"/>
</dbReference>
<dbReference type="Pfam" id="PF17425">
    <property type="entry name" value="Arylsulfotran_N"/>
    <property type="match status" value="1"/>
</dbReference>
<dbReference type="InterPro" id="IPR035391">
    <property type="entry name" value="Arylsulfotran_N"/>
</dbReference>
<dbReference type="AlphaFoldDB" id="S3BG73"/>
<dbReference type="GO" id="GO:0004062">
    <property type="term" value="F:aryl sulfotransferase activity"/>
    <property type="evidence" value="ECO:0007669"/>
    <property type="project" value="InterPro"/>
</dbReference>
<organism evidence="3 4">
    <name type="scientific">Sutterella wadsworthensis HGA0223</name>
    <dbReference type="NCBI Taxonomy" id="1203554"/>
    <lineage>
        <taxon>Bacteria</taxon>
        <taxon>Pseudomonadati</taxon>
        <taxon>Pseudomonadota</taxon>
        <taxon>Betaproteobacteria</taxon>
        <taxon>Burkholderiales</taxon>
        <taxon>Sutterellaceae</taxon>
        <taxon>Sutterella</taxon>
    </lineage>
</organism>
<dbReference type="InterPro" id="IPR053143">
    <property type="entry name" value="Arylsulfate_ST"/>
</dbReference>
<dbReference type="RefSeq" id="WP_005429057.1">
    <property type="nucleotide sequence ID" value="NZ_KE150480.1"/>
</dbReference>
<dbReference type="InterPro" id="IPR038477">
    <property type="entry name" value="ASST_N_sf"/>
</dbReference>
<protein>
    <recommendedName>
        <fullName evidence="2">Arylsulfotransferase N-terminal domain-containing protein</fullName>
    </recommendedName>
</protein>
<accession>S3BG73</accession>
<dbReference type="Gene3D" id="2.60.40.3100">
    <property type="entry name" value="Arylsulphate sulphotransferase monomer, N-terminal domain"/>
    <property type="match status" value="1"/>
</dbReference>
<name>S3BG73_9BURK</name>
<evidence type="ECO:0000313" key="4">
    <source>
        <dbReference type="Proteomes" id="UP000014400"/>
    </source>
</evidence>
<comment type="caution">
    <text evidence="3">The sequence shown here is derived from an EMBL/GenBank/DDBJ whole genome shotgun (WGS) entry which is preliminary data.</text>
</comment>
<dbReference type="GeneID" id="64061054"/>
<feature type="domain" description="Arylsulfotransferase N-terminal" evidence="2">
    <location>
        <begin position="48"/>
        <end position="138"/>
    </location>
</feature>
<dbReference type="PATRIC" id="fig|1203554.3.peg.1174"/>
<evidence type="ECO:0000313" key="3">
    <source>
        <dbReference type="EMBL" id="EPD99456.1"/>
    </source>
</evidence>
<dbReference type="PANTHER" id="PTHR35340:SF10">
    <property type="entry name" value="CYTOPLASMIC PROTEIN"/>
    <property type="match status" value="1"/>
</dbReference>
<dbReference type="HOGENOM" id="CLU_026635_2_0_4"/>